<name>A0A6V7NH01_ANACO</name>
<gene>
    <name evidence="3" type="ORF">CB5_LOCUS1062</name>
</gene>
<dbReference type="PANTHER" id="PTHR33591:SF4">
    <property type="entry name" value="OS08G0114100 PROTEIN"/>
    <property type="match status" value="1"/>
</dbReference>
<evidence type="ECO:0000259" key="2">
    <source>
        <dbReference type="Pfam" id="PF13225"/>
    </source>
</evidence>
<dbReference type="Gene3D" id="3.40.1160.10">
    <property type="entry name" value="Acetylglutamate kinase-like"/>
    <property type="match status" value="1"/>
</dbReference>
<organism evidence="3">
    <name type="scientific">Ananas comosus var. bracteatus</name>
    <name type="common">red pineapple</name>
    <dbReference type="NCBI Taxonomy" id="296719"/>
    <lineage>
        <taxon>Eukaryota</taxon>
        <taxon>Viridiplantae</taxon>
        <taxon>Streptophyta</taxon>
        <taxon>Embryophyta</taxon>
        <taxon>Tracheophyta</taxon>
        <taxon>Spermatophyta</taxon>
        <taxon>Magnoliopsida</taxon>
        <taxon>Liliopsida</taxon>
        <taxon>Poales</taxon>
        <taxon>Bromeliaceae</taxon>
        <taxon>Bromelioideae</taxon>
        <taxon>Ananas</taxon>
    </lineage>
</organism>
<dbReference type="PANTHER" id="PTHR33591">
    <property type="entry name" value="BETA-CAROTENE ISOMERASE D27"/>
    <property type="match status" value="1"/>
</dbReference>
<dbReference type="EMBL" id="LR862138">
    <property type="protein sequence ID" value="CAD1817851.1"/>
    <property type="molecule type" value="Genomic_DNA"/>
</dbReference>
<protein>
    <recommendedName>
        <fullName evidence="2">Beta-carotene isomerase D27-like C-terminal domain-containing protein</fullName>
    </recommendedName>
</protein>
<reference evidence="3" key="1">
    <citation type="submission" date="2020-07" db="EMBL/GenBank/DDBJ databases">
        <authorList>
            <person name="Lin J."/>
        </authorList>
    </citation>
    <scope>NUCLEOTIDE SEQUENCE</scope>
</reference>
<feature type="region of interest" description="Disordered" evidence="1">
    <location>
        <begin position="303"/>
        <end position="351"/>
    </location>
</feature>
<dbReference type="Pfam" id="PF13225">
    <property type="entry name" value="D27-like_C"/>
    <property type="match status" value="1"/>
</dbReference>
<dbReference type="InterPro" id="IPR025114">
    <property type="entry name" value="D27-like_C"/>
</dbReference>
<accession>A0A6V7NH01</accession>
<proteinExistence type="predicted"/>
<evidence type="ECO:0000313" key="3">
    <source>
        <dbReference type="EMBL" id="CAD1817851.1"/>
    </source>
</evidence>
<feature type="domain" description="Beta-carotene isomerase D27-like C-terminal" evidence="2">
    <location>
        <begin position="88"/>
        <end position="146"/>
    </location>
</feature>
<dbReference type="InterPro" id="IPR038938">
    <property type="entry name" value="D27-like"/>
</dbReference>
<dbReference type="InterPro" id="IPR036393">
    <property type="entry name" value="AceGlu_kinase-like_sf"/>
</dbReference>
<dbReference type="GO" id="GO:0005506">
    <property type="term" value="F:iron ion binding"/>
    <property type="evidence" value="ECO:0007669"/>
    <property type="project" value="InterPro"/>
</dbReference>
<dbReference type="AlphaFoldDB" id="A0A6V7NH01"/>
<sequence>MGSSNFGAAKLMRNKGMQELVAMNFIKCGHQIIKSGAVTTLGRGGSDLTATTIGKALGLREIQFRKLFPPTRWAAEFNAALTVPFFHWLIGPSEVVEVEVNGVKQRSGVHIKKCSGCAGMCVNMCKIPTQDFFTNEFGLPLTMNPICLDESLPGYHLHPGDGKLAEERYYLVLMLSIMYSALNRMDSDESNTVNRGRGKNKRPWKEMEDEILVQCLKELAADLHWKGENGFRNGYFGRLEKMIVEKLPGCDARVCQRIMGMPFPHLDVLAEIYGKDRANGEGVEIFVDAVHNIENEEANPMLAYIEGGGPNVGDDDNENETQSAERVASSSSRKAKKHKSGKEKEAKDPLQEQVELFSRTLGLFISRMETHFATMANVMTRE</sequence>
<evidence type="ECO:0000256" key="1">
    <source>
        <dbReference type="SAM" id="MobiDB-lite"/>
    </source>
</evidence>